<dbReference type="RefSeq" id="WP_126396004.1">
    <property type="nucleotide sequence ID" value="NZ_CP034539.1"/>
</dbReference>
<dbReference type="EMBL" id="CP034539">
    <property type="protein sequence ID" value="AZQ38346.1"/>
    <property type="molecule type" value="Genomic_DNA"/>
</dbReference>
<organism evidence="1 2">
    <name type="scientific">Streptomyces cyaneochromogenes</name>
    <dbReference type="NCBI Taxonomy" id="2496836"/>
    <lineage>
        <taxon>Bacteria</taxon>
        <taxon>Bacillati</taxon>
        <taxon>Actinomycetota</taxon>
        <taxon>Actinomycetes</taxon>
        <taxon>Kitasatosporales</taxon>
        <taxon>Streptomycetaceae</taxon>
        <taxon>Streptomyces</taxon>
    </lineage>
</organism>
<dbReference type="OrthoDB" id="4035289at2"/>
<evidence type="ECO:0000313" key="1">
    <source>
        <dbReference type="EMBL" id="AZQ38346.1"/>
    </source>
</evidence>
<evidence type="ECO:0000313" key="2">
    <source>
        <dbReference type="Proteomes" id="UP000280298"/>
    </source>
</evidence>
<dbReference type="Proteomes" id="UP000280298">
    <property type="component" value="Chromosome"/>
</dbReference>
<accession>A0A3Q9EXA8</accession>
<sequence length="78" mass="8444">MSGNCGCPARRCAPRGHPGPGHRLDFEDAAEVRARLPRAGFDLVAMRLVIAFMAERAVGERGREVPAPGEARCFLLRA</sequence>
<dbReference type="AlphaFoldDB" id="A0A3Q9EXA8"/>
<keyword evidence="2" id="KW-1185">Reference proteome</keyword>
<dbReference type="KEGG" id="scya:EJ357_36890"/>
<protein>
    <submittedName>
        <fullName evidence="1">Uncharacterized protein</fullName>
    </submittedName>
</protein>
<proteinExistence type="predicted"/>
<name>A0A3Q9EXA8_9ACTN</name>
<gene>
    <name evidence="1" type="ORF">EJ357_36890</name>
</gene>
<reference evidence="1 2" key="1">
    <citation type="journal article" date="2019" name="Int. J. Syst. Evol. Microbiol.">
        <title>Streptomyces cyaneochromogenes sp. nov., a blue pigment-producing actinomycete from manganese-contaminated soil.</title>
        <authorList>
            <person name="Tang X."/>
            <person name="Zhao J."/>
            <person name="Li K."/>
            <person name="Chen Z."/>
            <person name="Sun Y."/>
            <person name="Gao J."/>
        </authorList>
    </citation>
    <scope>NUCLEOTIDE SEQUENCE [LARGE SCALE GENOMIC DNA]</scope>
    <source>
        <strain evidence="1 2">MK-45</strain>
    </source>
</reference>